<evidence type="ECO:0000313" key="4">
    <source>
        <dbReference type="Proteomes" id="UP001500571"/>
    </source>
</evidence>
<dbReference type="Gene3D" id="1.10.530.10">
    <property type="match status" value="1"/>
</dbReference>
<feature type="chain" id="PRO_5046810414" description="Transglycosylase SLT domain-containing protein" evidence="1">
    <location>
        <begin position="20"/>
        <end position="318"/>
    </location>
</feature>
<dbReference type="CDD" id="cd13399">
    <property type="entry name" value="Slt35-like"/>
    <property type="match status" value="1"/>
</dbReference>
<dbReference type="InterPro" id="IPR023346">
    <property type="entry name" value="Lysozyme-like_dom_sf"/>
</dbReference>
<evidence type="ECO:0000259" key="2">
    <source>
        <dbReference type="Pfam" id="PF01464"/>
    </source>
</evidence>
<dbReference type="EMBL" id="BAAAPB010000003">
    <property type="protein sequence ID" value="GAA1967715.1"/>
    <property type="molecule type" value="Genomic_DNA"/>
</dbReference>
<dbReference type="SUPFAM" id="SSF53955">
    <property type="entry name" value="Lysozyme-like"/>
    <property type="match status" value="1"/>
</dbReference>
<keyword evidence="1" id="KW-0732">Signal</keyword>
<protein>
    <recommendedName>
        <fullName evidence="2">Transglycosylase SLT domain-containing protein</fullName>
    </recommendedName>
</protein>
<dbReference type="PROSITE" id="PS51257">
    <property type="entry name" value="PROKAR_LIPOPROTEIN"/>
    <property type="match status" value="1"/>
</dbReference>
<organism evidence="3 4">
    <name type="scientific">Nocardioides panacihumi</name>
    <dbReference type="NCBI Taxonomy" id="400774"/>
    <lineage>
        <taxon>Bacteria</taxon>
        <taxon>Bacillati</taxon>
        <taxon>Actinomycetota</taxon>
        <taxon>Actinomycetes</taxon>
        <taxon>Propionibacteriales</taxon>
        <taxon>Nocardioidaceae</taxon>
        <taxon>Nocardioides</taxon>
    </lineage>
</organism>
<gene>
    <name evidence="3" type="ORF">GCM10009798_30090</name>
</gene>
<evidence type="ECO:0000313" key="3">
    <source>
        <dbReference type="EMBL" id="GAA1967715.1"/>
    </source>
</evidence>
<reference evidence="4" key="1">
    <citation type="journal article" date="2019" name="Int. J. Syst. Evol. Microbiol.">
        <title>The Global Catalogue of Microorganisms (GCM) 10K type strain sequencing project: providing services to taxonomists for standard genome sequencing and annotation.</title>
        <authorList>
            <consortium name="The Broad Institute Genomics Platform"/>
            <consortium name="The Broad Institute Genome Sequencing Center for Infectious Disease"/>
            <person name="Wu L."/>
            <person name="Ma J."/>
        </authorList>
    </citation>
    <scope>NUCLEOTIDE SEQUENCE [LARGE SCALE GENOMIC DNA]</scope>
    <source>
        <strain evidence="4">JCM 15309</strain>
    </source>
</reference>
<dbReference type="Pfam" id="PF01464">
    <property type="entry name" value="SLT"/>
    <property type="match status" value="1"/>
</dbReference>
<feature type="domain" description="Transglycosylase SLT" evidence="2">
    <location>
        <begin position="165"/>
        <end position="255"/>
    </location>
</feature>
<sequence>MTRRLLGSAAALVAVLTTACTHTSDAGRWQRPEHAGRTSTASVSRPAVAAFALTTPHEARTAADLAARLAAAERISRDPAAPRGAAAQAGFETQALYRQLARRPAWVRPVARAVPPRLRRTVRLHVDARRAFRGMHLRLSRTLPAWRIVAPAPEPDLLAFYRDGERRFGVPWQVLAAVNLVETGMGRIRGTSAAGAQGPMQFMPATWAAYGKGDIDDPHDAILGAARYLAHNGGGRGHVDRALYAYNHSSRYVRGVQAYAAVLRADPAALRGLYDWQVVYLSRRGDVWLPEGYARRRPIGAGAYLRLHPDRLLTRSVR</sequence>
<evidence type="ECO:0000256" key="1">
    <source>
        <dbReference type="SAM" id="SignalP"/>
    </source>
</evidence>
<dbReference type="RefSeq" id="WP_344046120.1">
    <property type="nucleotide sequence ID" value="NZ_BAAAPB010000003.1"/>
</dbReference>
<dbReference type="InterPro" id="IPR008258">
    <property type="entry name" value="Transglycosylase_SLT_dom_1"/>
</dbReference>
<feature type="signal peptide" evidence="1">
    <location>
        <begin position="1"/>
        <end position="19"/>
    </location>
</feature>
<proteinExistence type="predicted"/>
<keyword evidence="4" id="KW-1185">Reference proteome</keyword>
<comment type="caution">
    <text evidence="3">The sequence shown here is derived from an EMBL/GenBank/DDBJ whole genome shotgun (WGS) entry which is preliminary data.</text>
</comment>
<accession>A0ABP5CSN6</accession>
<name>A0ABP5CSN6_9ACTN</name>
<dbReference type="Proteomes" id="UP001500571">
    <property type="component" value="Unassembled WGS sequence"/>
</dbReference>